<dbReference type="OrthoDB" id="2678957at2"/>
<dbReference type="EMBL" id="AP012050">
    <property type="protein sequence ID" value="BAM46449.1"/>
    <property type="molecule type" value="Genomic_DNA"/>
</dbReference>
<sequence>MNLSEREQYIIDRYQAGEAEMILVFVQWCHNHKLDPLVVYREAYPNQALPTKLIEINQELIESNENVQIETSLLLEILQVYGNDDLAFIVANYAEKLIDKTKKG</sequence>
<protein>
    <submittedName>
        <fullName evidence="1">Uncharacterized protein</fullName>
    </submittedName>
</protein>
<gene>
    <name evidence="1" type="ordered locus">AXY_03170</name>
</gene>
<evidence type="ECO:0000313" key="1">
    <source>
        <dbReference type="EMBL" id="BAM46449.1"/>
    </source>
</evidence>
<dbReference type="eggNOG" id="ENOG5032S7D">
    <property type="taxonomic scope" value="Bacteria"/>
</dbReference>
<name>K0IVG7_AMPXN</name>
<dbReference type="AlphaFoldDB" id="K0IVG7"/>
<proteinExistence type="predicted"/>
<evidence type="ECO:0000313" key="2">
    <source>
        <dbReference type="Proteomes" id="UP000006294"/>
    </source>
</evidence>
<organism evidence="1 2">
    <name type="scientific">Amphibacillus xylanus (strain ATCC 51415 / DSM 6626 / JCM 7361 / LMG 17667 / NBRC 15112 / Ep01)</name>
    <dbReference type="NCBI Taxonomy" id="698758"/>
    <lineage>
        <taxon>Bacteria</taxon>
        <taxon>Bacillati</taxon>
        <taxon>Bacillota</taxon>
        <taxon>Bacilli</taxon>
        <taxon>Bacillales</taxon>
        <taxon>Bacillaceae</taxon>
        <taxon>Amphibacillus</taxon>
    </lineage>
</organism>
<dbReference type="HOGENOM" id="CLU_161830_0_0_9"/>
<dbReference type="RefSeq" id="WP_015009055.1">
    <property type="nucleotide sequence ID" value="NC_018704.1"/>
</dbReference>
<dbReference type="STRING" id="698758.AXY_03170"/>
<accession>K0IVG7</accession>
<dbReference type="KEGG" id="axl:AXY_03170"/>
<dbReference type="Proteomes" id="UP000006294">
    <property type="component" value="Chromosome"/>
</dbReference>
<dbReference type="PATRIC" id="fig|698758.3.peg.320"/>
<reference evidence="1 2" key="1">
    <citation type="submission" date="2011-01" db="EMBL/GenBank/DDBJ databases">
        <title>Whole genome sequence of Amphibacillus xylinus NBRC 15112.</title>
        <authorList>
            <person name="Nakazawa H."/>
            <person name="Katano Y."/>
            <person name="Nakamura S."/>
            <person name="Sasagawa M."/>
            <person name="Fukada J."/>
            <person name="Arai T."/>
            <person name="Sasakura N."/>
            <person name="Mochizuki D."/>
            <person name="Hosoyama A."/>
            <person name="Harada K."/>
            <person name="Horikawa H."/>
            <person name="Kato Y."/>
            <person name="Harada T."/>
            <person name="Sasaki K."/>
            <person name="Sekiguchi M."/>
            <person name="Hodoyama M."/>
            <person name="Nishiko R."/>
            <person name="Narita H."/>
            <person name="Hanamaki A."/>
            <person name="Hata C."/>
            <person name="Konno Y."/>
            <person name="Niimura Y."/>
            <person name="Yamazaki S."/>
            <person name="Fujita N."/>
        </authorList>
    </citation>
    <scope>NUCLEOTIDE SEQUENCE [LARGE SCALE GENOMIC DNA]</scope>
    <source>
        <strain evidence="2">ATCC 51415 / DSM 6626 / JCM 7361 / LMG 17667 / NBRC 15112 / Ep01</strain>
    </source>
</reference>
<keyword evidence="2" id="KW-1185">Reference proteome</keyword>